<dbReference type="Proteomes" id="UP000198963">
    <property type="component" value="Chromosome I"/>
</dbReference>
<dbReference type="STRING" id="1249933.SAMN04489797_3093"/>
<name>A0A1H1X4T1_9FLAO</name>
<dbReference type="EMBL" id="LT629774">
    <property type="protein sequence ID" value="SDT04080.1"/>
    <property type="molecule type" value="Genomic_DNA"/>
</dbReference>
<dbReference type="RefSeq" id="WP_244266687.1">
    <property type="nucleotide sequence ID" value="NZ_LT629774.1"/>
</dbReference>
<evidence type="ECO:0000313" key="3">
    <source>
        <dbReference type="Proteomes" id="UP000198963"/>
    </source>
</evidence>
<feature type="domain" description="PIN" evidence="1">
    <location>
        <begin position="254"/>
        <end position="366"/>
    </location>
</feature>
<dbReference type="InterPro" id="IPR029060">
    <property type="entry name" value="PIN-like_dom_sf"/>
</dbReference>
<gene>
    <name evidence="2" type="ORF">SAMN04489797_3093</name>
</gene>
<dbReference type="AlphaFoldDB" id="A0A1H1X4T1"/>
<protein>
    <submittedName>
        <fullName evidence="2">PIN domain-containing protein</fullName>
    </submittedName>
</protein>
<dbReference type="Pfam" id="PF13638">
    <property type="entry name" value="PIN_4"/>
    <property type="match status" value="1"/>
</dbReference>
<organism evidence="2 3">
    <name type="scientific">Winogradskyella sediminis</name>
    <dbReference type="NCBI Taxonomy" id="1382466"/>
    <lineage>
        <taxon>Bacteria</taxon>
        <taxon>Pseudomonadati</taxon>
        <taxon>Bacteroidota</taxon>
        <taxon>Flavobacteriia</taxon>
        <taxon>Flavobacteriales</taxon>
        <taxon>Flavobacteriaceae</taxon>
        <taxon>Winogradskyella</taxon>
    </lineage>
</organism>
<reference evidence="2 3" key="1">
    <citation type="submission" date="2016-10" db="EMBL/GenBank/DDBJ databases">
        <authorList>
            <person name="Varghese N."/>
            <person name="Submissions S."/>
        </authorList>
    </citation>
    <scope>NUCLEOTIDE SEQUENCE [LARGE SCALE GENOMIC DNA]</scope>
    <source>
        <strain evidence="2 3">RHA_55</strain>
    </source>
</reference>
<sequence length="388" mass="45197">MNVNERIENICTKVPAFIPLYNVRVRHYVIKQHIQNVFNQFEKYFSQGFDKKEIEWFRLFLLLHDLGKSIAYKNGNINNQTIETVKLLEQYESELELSKKELSTFTALLRASSIGKYMESKISLNDSYDNIIKQSKIVGMMPLADFFYFLSVYYQCDIASYTGDAGGIPYLEHLFEYQKGEKIYCEKKKLLKLSEVYTHKYDTLSNKILEYNKSQINKNKVNLATQDISLKVLDKIDLSKFEKPKKEIKKNKENLYIIDTNVFVDYPDIISKINKKYPVILSAKVIDELDNLKSKLDNESKRNVQKALKSINGHLDTRDLRMEISDISLLPVDFNKHSPDNQILTVALKFKSENPILLTSDNGLQVKAKGLKLTTITLREFLNQLKRR</sequence>
<dbReference type="InterPro" id="IPR002716">
    <property type="entry name" value="PIN_dom"/>
</dbReference>
<dbReference type="SUPFAM" id="SSF88723">
    <property type="entry name" value="PIN domain-like"/>
    <property type="match status" value="1"/>
</dbReference>
<evidence type="ECO:0000313" key="2">
    <source>
        <dbReference type="EMBL" id="SDT04080.1"/>
    </source>
</evidence>
<keyword evidence="3" id="KW-1185">Reference proteome</keyword>
<accession>A0A1H1X4T1</accession>
<dbReference type="SMART" id="SM00670">
    <property type="entry name" value="PINc"/>
    <property type="match status" value="1"/>
</dbReference>
<dbReference type="Gene3D" id="3.40.50.1010">
    <property type="entry name" value="5'-nuclease"/>
    <property type="match status" value="1"/>
</dbReference>
<proteinExistence type="predicted"/>
<evidence type="ECO:0000259" key="1">
    <source>
        <dbReference type="SMART" id="SM00670"/>
    </source>
</evidence>